<dbReference type="PANTHER" id="PTHR30126:SF39">
    <property type="entry name" value="HTH-TYPE TRANSCRIPTIONAL REGULATOR CYSL"/>
    <property type="match status" value="1"/>
</dbReference>
<dbReference type="Pfam" id="PF03466">
    <property type="entry name" value="LysR_substrate"/>
    <property type="match status" value="1"/>
</dbReference>
<dbReference type="PROSITE" id="PS50931">
    <property type="entry name" value="HTH_LYSR"/>
    <property type="match status" value="1"/>
</dbReference>
<protein>
    <submittedName>
        <fullName evidence="6">LysR family transcriptional regulator</fullName>
    </submittedName>
</protein>
<reference evidence="6 7" key="1">
    <citation type="journal article" date="2019" name="Int. J. Syst. Evol. Microbiol.">
        <title>The Global Catalogue of Microorganisms (GCM) 10K type strain sequencing project: providing services to taxonomists for standard genome sequencing and annotation.</title>
        <authorList>
            <consortium name="The Broad Institute Genomics Platform"/>
            <consortium name="The Broad Institute Genome Sequencing Center for Infectious Disease"/>
            <person name="Wu L."/>
            <person name="Ma J."/>
        </authorList>
    </citation>
    <scope>NUCLEOTIDE SEQUENCE [LARGE SCALE GENOMIC DNA]</scope>
    <source>
        <strain evidence="6 7">JCM 16013</strain>
    </source>
</reference>
<gene>
    <name evidence="6" type="ORF">GCM10009838_02070</name>
</gene>
<dbReference type="PANTHER" id="PTHR30126">
    <property type="entry name" value="HTH-TYPE TRANSCRIPTIONAL REGULATOR"/>
    <property type="match status" value="1"/>
</dbReference>
<evidence type="ECO:0000259" key="5">
    <source>
        <dbReference type="PROSITE" id="PS50931"/>
    </source>
</evidence>
<dbReference type="Gene3D" id="3.40.190.290">
    <property type="match status" value="1"/>
</dbReference>
<dbReference type="InterPro" id="IPR036390">
    <property type="entry name" value="WH_DNA-bd_sf"/>
</dbReference>
<dbReference type="Pfam" id="PF00126">
    <property type="entry name" value="HTH_1"/>
    <property type="match status" value="1"/>
</dbReference>
<accession>A0ABN2QE27</accession>
<keyword evidence="4" id="KW-0804">Transcription</keyword>
<proteinExistence type="inferred from homology"/>
<evidence type="ECO:0000256" key="4">
    <source>
        <dbReference type="ARBA" id="ARBA00023163"/>
    </source>
</evidence>
<dbReference type="RefSeq" id="WP_344654949.1">
    <property type="nucleotide sequence ID" value="NZ_BAAAQM010000001.1"/>
</dbReference>
<keyword evidence="3" id="KW-0238">DNA-binding</keyword>
<dbReference type="Gene3D" id="3.40.190.10">
    <property type="entry name" value="Periplasmic binding protein-like II"/>
    <property type="match status" value="1"/>
</dbReference>
<comment type="caution">
    <text evidence="6">The sequence shown here is derived from an EMBL/GenBank/DDBJ whole genome shotgun (WGS) entry which is preliminary data.</text>
</comment>
<keyword evidence="2" id="KW-0805">Transcription regulation</keyword>
<dbReference type="Gene3D" id="1.10.10.10">
    <property type="entry name" value="Winged helix-like DNA-binding domain superfamily/Winged helix DNA-binding domain"/>
    <property type="match status" value="1"/>
</dbReference>
<evidence type="ECO:0000256" key="1">
    <source>
        <dbReference type="ARBA" id="ARBA00009437"/>
    </source>
</evidence>
<dbReference type="InterPro" id="IPR036388">
    <property type="entry name" value="WH-like_DNA-bd_sf"/>
</dbReference>
<dbReference type="SUPFAM" id="SSF46785">
    <property type="entry name" value="Winged helix' DNA-binding domain"/>
    <property type="match status" value="1"/>
</dbReference>
<dbReference type="Proteomes" id="UP001499854">
    <property type="component" value="Unassembled WGS sequence"/>
</dbReference>
<feature type="domain" description="HTH lysR-type" evidence="5">
    <location>
        <begin position="1"/>
        <end position="58"/>
    </location>
</feature>
<sequence length="287" mass="30235">MDLALLRTFLAVHRAGSLTRAAADLGLSQPAVTAQIRTLEQRVGGELFVRLPRGVAPTVAADELARAVAPHLDALAAVAHDALIPDAAAQGLVRLGCPASLTATLLLPALAPLVDEGLRVVVAAGRSEDLLAQLASGRLDLTLATSRPRLPGISALPLADEEYALVGAPRWKPFERGTRMPLVDLAEDLPYIRLYWSSVYDAKPPSDAALVIPDLRGVLDAAIEGCGVAVLPRPLCADALEAGTLVLLDEPEIPPIRTVFVAVRGQRARSAAAARVRDRLVAVAARW</sequence>
<dbReference type="CDD" id="cd05466">
    <property type="entry name" value="PBP2_LTTR_substrate"/>
    <property type="match status" value="1"/>
</dbReference>
<dbReference type="InterPro" id="IPR005119">
    <property type="entry name" value="LysR_subst-bd"/>
</dbReference>
<name>A0ABN2QE27_9ACTN</name>
<dbReference type="InterPro" id="IPR000847">
    <property type="entry name" value="LysR_HTH_N"/>
</dbReference>
<evidence type="ECO:0000313" key="7">
    <source>
        <dbReference type="Proteomes" id="UP001499854"/>
    </source>
</evidence>
<evidence type="ECO:0000313" key="6">
    <source>
        <dbReference type="EMBL" id="GAA1950534.1"/>
    </source>
</evidence>
<evidence type="ECO:0000256" key="3">
    <source>
        <dbReference type="ARBA" id="ARBA00023125"/>
    </source>
</evidence>
<comment type="similarity">
    <text evidence="1">Belongs to the LysR transcriptional regulatory family.</text>
</comment>
<dbReference type="PRINTS" id="PR00039">
    <property type="entry name" value="HTHLYSR"/>
</dbReference>
<dbReference type="EMBL" id="BAAAQM010000001">
    <property type="protein sequence ID" value="GAA1950534.1"/>
    <property type="molecule type" value="Genomic_DNA"/>
</dbReference>
<organism evidence="6 7">
    <name type="scientific">Catenulispora subtropica</name>
    <dbReference type="NCBI Taxonomy" id="450798"/>
    <lineage>
        <taxon>Bacteria</taxon>
        <taxon>Bacillati</taxon>
        <taxon>Actinomycetota</taxon>
        <taxon>Actinomycetes</taxon>
        <taxon>Catenulisporales</taxon>
        <taxon>Catenulisporaceae</taxon>
        <taxon>Catenulispora</taxon>
    </lineage>
</organism>
<evidence type="ECO:0000256" key="2">
    <source>
        <dbReference type="ARBA" id="ARBA00023015"/>
    </source>
</evidence>
<keyword evidence="7" id="KW-1185">Reference proteome</keyword>
<dbReference type="SUPFAM" id="SSF53850">
    <property type="entry name" value="Periplasmic binding protein-like II"/>
    <property type="match status" value="1"/>
</dbReference>